<name>I3Z0J4_BELBD</name>
<dbReference type="STRING" id="866536.Belba_0091"/>
<keyword evidence="1" id="KW-0732">Signal</keyword>
<proteinExistence type="predicted"/>
<dbReference type="PROSITE" id="PS51257">
    <property type="entry name" value="PROKAR_LIPOPROTEIN"/>
    <property type="match status" value="1"/>
</dbReference>
<keyword evidence="3" id="KW-1185">Reference proteome</keyword>
<feature type="chain" id="PRO_5003684409" description="Beta-lactamase-inhibitor-like PepSY-like domain-containing protein" evidence="1">
    <location>
        <begin position="22"/>
        <end position="155"/>
    </location>
</feature>
<dbReference type="EMBL" id="CP003281">
    <property type="protein sequence ID" value="AFL82762.1"/>
    <property type="molecule type" value="Genomic_DNA"/>
</dbReference>
<evidence type="ECO:0000256" key="1">
    <source>
        <dbReference type="SAM" id="SignalP"/>
    </source>
</evidence>
<accession>I3Z0J4</accession>
<dbReference type="RefSeq" id="WP_014770779.1">
    <property type="nucleotide sequence ID" value="NC_018010.1"/>
</dbReference>
<dbReference type="HOGENOM" id="CLU_1692076_0_0_10"/>
<dbReference type="KEGG" id="bbd:Belba_0091"/>
<organism evidence="2 3">
    <name type="scientific">Belliella baltica (strain DSM 15883 / CIP 108006 / LMG 21964 / BA134)</name>
    <dbReference type="NCBI Taxonomy" id="866536"/>
    <lineage>
        <taxon>Bacteria</taxon>
        <taxon>Pseudomonadati</taxon>
        <taxon>Bacteroidota</taxon>
        <taxon>Cytophagia</taxon>
        <taxon>Cytophagales</taxon>
        <taxon>Cyclobacteriaceae</taxon>
        <taxon>Belliella</taxon>
    </lineage>
</organism>
<evidence type="ECO:0000313" key="2">
    <source>
        <dbReference type="EMBL" id="AFL82762.1"/>
    </source>
</evidence>
<feature type="signal peptide" evidence="1">
    <location>
        <begin position="1"/>
        <end position="21"/>
    </location>
</feature>
<sequence>MRKILLLIVIAFFISCSEKGAQSEKRTYTNDFIEVGQVKLEIDSLSDFNFPEFQVIQEDEQEMLLVMNRVNFSFDFYDLESDKKVKRTAIQKDDRFPIRALYGFWYHNVDSIFLFRQMSLNEISLIDRNGEIVTQYNPQEIDRTSQSSSHDEKYG</sequence>
<evidence type="ECO:0008006" key="4">
    <source>
        <dbReference type="Google" id="ProtNLM"/>
    </source>
</evidence>
<protein>
    <recommendedName>
        <fullName evidence="4">Beta-lactamase-inhibitor-like PepSY-like domain-containing protein</fullName>
    </recommendedName>
</protein>
<reference evidence="3" key="1">
    <citation type="submission" date="2012-06" db="EMBL/GenBank/DDBJ databases">
        <title>The complete genome of Belliella baltica DSM 15883.</title>
        <authorList>
            <person name="Lucas S."/>
            <person name="Copeland A."/>
            <person name="Lapidus A."/>
            <person name="Goodwin L."/>
            <person name="Pitluck S."/>
            <person name="Peters L."/>
            <person name="Mikhailova N."/>
            <person name="Davenport K."/>
            <person name="Kyrpides N."/>
            <person name="Mavromatis K."/>
            <person name="Pagani I."/>
            <person name="Ivanova N."/>
            <person name="Ovchinnikova G."/>
            <person name="Zeytun A."/>
            <person name="Detter J.C."/>
            <person name="Han C."/>
            <person name="Land M."/>
            <person name="Hauser L."/>
            <person name="Markowitz V."/>
            <person name="Cheng J.-F."/>
            <person name="Hugenholtz P."/>
            <person name="Woyke T."/>
            <person name="Wu D."/>
            <person name="Tindall B."/>
            <person name="Pomrenke H."/>
            <person name="Brambilla E."/>
            <person name="Klenk H.-P."/>
            <person name="Eisen J.A."/>
        </authorList>
    </citation>
    <scope>NUCLEOTIDE SEQUENCE [LARGE SCALE GENOMIC DNA]</scope>
    <source>
        <strain evidence="3">DSM 15883 / CIP 108006 / LMG 21964 / BA134</strain>
    </source>
</reference>
<dbReference type="AlphaFoldDB" id="I3Z0J4"/>
<gene>
    <name evidence="2" type="ordered locus">Belba_0091</name>
</gene>
<evidence type="ECO:0000313" key="3">
    <source>
        <dbReference type="Proteomes" id="UP000006050"/>
    </source>
</evidence>
<dbReference type="Proteomes" id="UP000006050">
    <property type="component" value="Chromosome"/>
</dbReference>